<sequence length="131" mass="15885">MKKLDKERVLSLTNALRTLKEISLKQNDLILRYLYTEIGIKQKKVEHHENRFKKITKDINFLMEESLDKIKFSEYLINSDKENKKILSENKEIIKLMELRGNEFELENKDLKEKLIEFDYILKEIEDHLEE</sequence>
<organism evidence="1">
    <name type="scientific">marine sediment metagenome</name>
    <dbReference type="NCBI Taxonomy" id="412755"/>
    <lineage>
        <taxon>unclassified sequences</taxon>
        <taxon>metagenomes</taxon>
        <taxon>ecological metagenomes</taxon>
    </lineage>
</organism>
<comment type="caution">
    <text evidence="1">The sequence shown here is derived from an EMBL/GenBank/DDBJ whole genome shotgun (WGS) entry which is preliminary data.</text>
</comment>
<protein>
    <submittedName>
        <fullName evidence="1">Uncharacterized protein</fullName>
    </submittedName>
</protein>
<gene>
    <name evidence="1" type="ORF">LCGC14_1251580</name>
</gene>
<name>A0A0F9L6G7_9ZZZZ</name>
<reference evidence="1" key="1">
    <citation type="journal article" date="2015" name="Nature">
        <title>Complex archaea that bridge the gap between prokaryotes and eukaryotes.</title>
        <authorList>
            <person name="Spang A."/>
            <person name="Saw J.H."/>
            <person name="Jorgensen S.L."/>
            <person name="Zaremba-Niedzwiedzka K."/>
            <person name="Martijn J."/>
            <person name="Lind A.E."/>
            <person name="van Eijk R."/>
            <person name="Schleper C."/>
            <person name="Guy L."/>
            <person name="Ettema T.J."/>
        </authorList>
    </citation>
    <scope>NUCLEOTIDE SEQUENCE</scope>
</reference>
<dbReference type="AlphaFoldDB" id="A0A0F9L6G7"/>
<accession>A0A0F9L6G7</accession>
<proteinExistence type="predicted"/>
<dbReference type="EMBL" id="LAZR01006862">
    <property type="protein sequence ID" value="KKM89148.1"/>
    <property type="molecule type" value="Genomic_DNA"/>
</dbReference>
<evidence type="ECO:0000313" key="1">
    <source>
        <dbReference type="EMBL" id="KKM89148.1"/>
    </source>
</evidence>